<dbReference type="OrthoDB" id="6113047at2"/>
<feature type="region of interest" description="Disordered" evidence="1">
    <location>
        <begin position="1"/>
        <end position="23"/>
    </location>
</feature>
<feature type="compositionally biased region" description="Polar residues" evidence="1">
    <location>
        <begin position="9"/>
        <end position="18"/>
    </location>
</feature>
<reference evidence="3 4" key="1">
    <citation type="submission" date="2017-08" db="EMBL/GenBank/DDBJ databases">
        <title>Halovibrio sewagensis sp. nov., isolated from wastewater of high salinity.</title>
        <authorList>
            <person name="Dong X."/>
            <person name="Zhang G."/>
        </authorList>
    </citation>
    <scope>NUCLEOTIDE SEQUENCE [LARGE SCALE GENOMIC DNA]</scope>
    <source>
        <strain evidence="3 4">YL5-2</strain>
    </source>
</reference>
<proteinExistence type="predicted"/>
<evidence type="ECO:0000256" key="1">
    <source>
        <dbReference type="SAM" id="MobiDB-lite"/>
    </source>
</evidence>
<organism evidence="3 4">
    <name type="scientific">Halovibrio salipaludis</name>
    <dbReference type="NCBI Taxonomy" id="2032626"/>
    <lineage>
        <taxon>Bacteria</taxon>
        <taxon>Pseudomonadati</taxon>
        <taxon>Pseudomonadota</taxon>
        <taxon>Gammaproteobacteria</taxon>
        <taxon>Oceanospirillales</taxon>
        <taxon>Halomonadaceae</taxon>
        <taxon>Halovibrio</taxon>
    </lineage>
</organism>
<dbReference type="AlphaFoldDB" id="A0A2A2F9H5"/>
<accession>A0A2A2F9H5</accession>
<feature type="compositionally biased region" description="Low complexity" evidence="1">
    <location>
        <begin position="297"/>
        <end position="313"/>
    </location>
</feature>
<dbReference type="Gene3D" id="3.30.750.140">
    <property type="match status" value="1"/>
</dbReference>
<feature type="domain" description="Flagellar hook-length control protein-like C-terminal" evidence="2">
    <location>
        <begin position="394"/>
        <end position="466"/>
    </location>
</feature>
<feature type="region of interest" description="Disordered" evidence="1">
    <location>
        <begin position="158"/>
        <end position="202"/>
    </location>
</feature>
<comment type="caution">
    <text evidence="3">The sequence shown here is derived from an EMBL/GenBank/DDBJ whole genome shotgun (WGS) entry which is preliminary data.</text>
</comment>
<keyword evidence="4" id="KW-1185">Reference proteome</keyword>
<sequence length="481" mass="51370">MKVPVLSLLTRTSSSQPTGADPARLATQLERAGLREGEPRLARLLQAEGGSRAAGDGTRTAPGTRLLLEVGGQKLPVRSDQPLDTGTMVKVMRAGNELRLLESLQQPSRSTLSQSLANRIPFQHDLGQGLSRLAAQTNDPALPQQIRQGLAQLTRLMPAAPTPATPSPTPAGLAQPNGSITSAPNSSSGLNVPSAPPPALDSMSGAQVREWISQSGLFREAGMLRQPPSGATENPNQPRADLKSQLIQLAAQLLPRVTGASSEQSGDSLHRLVSRFGAMTTSSTDDTGTLRFPTSPPTSSTSSASAGNAGNSSSMGAGEMLRLLAGMINRLTVNQLHSQAASTGADANAPNQTWILELPWVSGNQEVRILQGRLEEYGPRDTDPDEASDSRSLEREWQLTLALSFETTGPLYFEINLRGRQLRTQVWAEKPATAELIENTRERLETALSKLDLDVAPVECREGQPPARITRLTQQLVDEHA</sequence>
<dbReference type="Proteomes" id="UP000218896">
    <property type="component" value="Unassembled WGS sequence"/>
</dbReference>
<feature type="compositionally biased region" description="Polar residues" evidence="1">
    <location>
        <begin position="176"/>
        <end position="191"/>
    </location>
</feature>
<dbReference type="InterPro" id="IPR021136">
    <property type="entry name" value="Flagellar_hook_control-like_C"/>
</dbReference>
<feature type="region of interest" description="Disordered" evidence="1">
    <location>
        <begin position="280"/>
        <end position="313"/>
    </location>
</feature>
<evidence type="ECO:0000259" key="2">
    <source>
        <dbReference type="Pfam" id="PF02120"/>
    </source>
</evidence>
<dbReference type="RefSeq" id="WP_143421404.1">
    <property type="nucleotide sequence ID" value="NZ_NSKD01000002.1"/>
</dbReference>
<protein>
    <recommendedName>
        <fullName evidence="2">Flagellar hook-length control protein-like C-terminal domain-containing protein</fullName>
    </recommendedName>
</protein>
<feature type="compositionally biased region" description="Pro residues" evidence="1">
    <location>
        <begin position="160"/>
        <end position="169"/>
    </location>
</feature>
<evidence type="ECO:0000313" key="3">
    <source>
        <dbReference type="EMBL" id="PAU81384.1"/>
    </source>
</evidence>
<dbReference type="InterPro" id="IPR038610">
    <property type="entry name" value="FliK-like_C_sf"/>
</dbReference>
<dbReference type="EMBL" id="NSKD01000002">
    <property type="protein sequence ID" value="PAU81384.1"/>
    <property type="molecule type" value="Genomic_DNA"/>
</dbReference>
<evidence type="ECO:0000313" key="4">
    <source>
        <dbReference type="Proteomes" id="UP000218896"/>
    </source>
</evidence>
<name>A0A2A2F9H5_9GAMM</name>
<gene>
    <name evidence="3" type="ORF">CK501_07525</name>
</gene>
<dbReference type="Pfam" id="PF02120">
    <property type="entry name" value="Flg_hook"/>
    <property type="match status" value="1"/>
</dbReference>